<evidence type="ECO:0000313" key="6">
    <source>
        <dbReference type="Proteomes" id="UP000636800"/>
    </source>
</evidence>
<organism evidence="5 6">
    <name type="scientific">Vanilla planifolia</name>
    <name type="common">Vanilla</name>
    <dbReference type="NCBI Taxonomy" id="51239"/>
    <lineage>
        <taxon>Eukaryota</taxon>
        <taxon>Viridiplantae</taxon>
        <taxon>Streptophyta</taxon>
        <taxon>Embryophyta</taxon>
        <taxon>Tracheophyta</taxon>
        <taxon>Spermatophyta</taxon>
        <taxon>Magnoliopsida</taxon>
        <taxon>Liliopsida</taxon>
        <taxon>Asparagales</taxon>
        <taxon>Orchidaceae</taxon>
        <taxon>Vanilloideae</taxon>
        <taxon>Vanilleae</taxon>
        <taxon>Vanilla</taxon>
    </lineage>
</organism>
<dbReference type="EMBL" id="JADCNL010000008">
    <property type="protein sequence ID" value="KAG0469529.1"/>
    <property type="molecule type" value="Genomic_DNA"/>
</dbReference>
<evidence type="ECO:0000256" key="3">
    <source>
        <dbReference type="ARBA" id="ARBA00023295"/>
    </source>
</evidence>
<gene>
    <name evidence="5" type="ORF">HPP92_016229</name>
</gene>
<dbReference type="GO" id="GO:0004650">
    <property type="term" value="F:polygalacturonase activity"/>
    <property type="evidence" value="ECO:0007669"/>
    <property type="project" value="InterPro"/>
</dbReference>
<comment type="similarity">
    <text evidence="1 4">Belongs to the glycosyl hydrolase 28 family.</text>
</comment>
<dbReference type="InterPro" id="IPR012334">
    <property type="entry name" value="Pectin_lyas_fold"/>
</dbReference>
<evidence type="ECO:0000313" key="5">
    <source>
        <dbReference type="EMBL" id="KAG0469529.1"/>
    </source>
</evidence>
<keyword evidence="3 4" id="KW-0326">Glycosidase</keyword>
<dbReference type="GO" id="GO:0005975">
    <property type="term" value="P:carbohydrate metabolic process"/>
    <property type="evidence" value="ECO:0007669"/>
    <property type="project" value="InterPro"/>
</dbReference>
<dbReference type="SUPFAM" id="SSF51126">
    <property type="entry name" value="Pectin lyase-like"/>
    <property type="match status" value="1"/>
</dbReference>
<proteinExistence type="inferred from homology"/>
<accession>A0A835QH59</accession>
<dbReference type="PANTHER" id="PTHR31339:SF44">
    <property type="entry name" value="PECTIN LYASE-LIKE SUPERFAMILY PROTEIN"/>
    <property type="match status" value="1"/>
</dbReference>
<sequence>MSEEKRVQAIILSLEDYSFESTALVARKLIHVAQIISRISMKGGSIITINLDILGRELLALMPPLPSYGYGREHIGPRYGSLIHGQHLKDVVITGHNGTIDGQGQSWWVKYKKKLLNYTRGPLVQIMWSSNIVISNITLRDSPFWTIHPYDCRNVNISGLTILAPVNGAPNTDGIDP</sequence>
<reference evidence="5 6" key="1">
    <citation type="journal article" date="2020" name="Nat. Food">
        <title>A phased Vanilla planifolia genome enables genetic improvement of flavour and production.</title>
        <authorList>
            <person name="Hasing T."/>
            <person name="Tang H."/>
            <person name="Brym M."/>
            <person name="Khazi F."/>
            <person name="Huang T."/>
            <person name="Chambers A.H."/>
        </authorList>
    </citation>
    <scope>NUCLEOTIDE SEQUENCE [LARGE SCALE GENOMIC DNA]</scope>
    <source>
        <tissue evidence="5">Leaf</tissue>
    </source>
</reference>
<evidence type="ECO:0000256" key="4">
    <source>
        <dbReference type="RuleBase" id="RU361169"/>
    </source>
</evidence>
<protein>
    <recommendedName>
        <fullName evidence="7">Polygalacturonase</fullName>
    </recommendedName>
</protein>
<evidence type="ECO:0000256" key="2">
    <source>
        <dbReference type="ARBA" id="ARBA00022801"/>
    </source>
</evidence>
<dbReference type="Gene3D" id="2.160.20.10">
    <property type="entry name" value="Single-stranded right-handed beta-helix, Pectin lyase-like"/>
    <property type="match status" value="1"/>
</dbReference>
<dbReference type="Proteomes" id="UP000636800">
    <property type="component" value="Unassembled WGS sequence"/>
</dbReference>
<dbReference type="PANTHER" id="PTHR31339">
    <property type="entry name" value="PECTIN LYASE-RELATED"/>
    <property type="match status" value="1"/>
</dbReference>
<keyword evidence="2 4" id="KW-0378">Hydrolase</keyword>
<dbReference type="OrthoDB" id="72851at2759"/>
<evidence type="ECO:0000256" key="1">
    <source>
        <dbReference type="ARBA" id="ARBA00008834"/>
    </source>
</evidence>
<evidence type="ECO:0008006" key="7">
    <source>
        <dbReference type="Google" id="ProtNLM"/>
    </source>
</evidence>
<dbReference type="AlphaFoldDB" id="A0A835QH59"/>
<comment type="caution">
    <text evidence="5">The sequence shown here is derived from an EMBL/GenBank/DDBJ whole genome shotgun (WGS) entry which is preliminary data.</text>
</comment>
<dbReference type="InterPro" id="IPR011050">
    <property type="entry name" value="Pectin_lyase_fold/virulence"/>
</dbReference>
<keyword evidence="6" id="KW-1185">Reference proteome</keyword>
<dbReference type="InterPro" id="IPR000743">
    <property type="entry name" value="Glyco_hydro_28"/>
</dbReference>
<name>A0A835QH59_VANPL</name>
<dbReference type="Pfam" id="PF00295">
    <property type="entry name" value="Glyco_hydro_28"/>
    <property type="match status" value="1"/>
</dbReference>
<feature type="non-terminal residue" evidence="5">
    <location>
        <position position="1"/>
    </location>
</feature>
<dbReference type="InterPro" id="IPR051801">
    <property type="entry name" value="GH28_Enzymes"/>
</dbReference>